<dbReference type="Proteomes" id="UP000429607">
    <property type="component" value="Unassembled WGS sequence"/>
</dbReference>
<dbReference type="Proteomes" id="UP000435112">
    <property type="component" value="Unassembled WGS sequence"/>
</dbReference>
<reference evidence="5 7" key="1">
    <citation type="submission" date="2018-09" db="EMBL/GenBank/DDBJ databases">
        <title>Genomic investigation of the strawberry pathogen Phytophthora fragariae indicates pathogenicity is determined by transcriptional variation in three key races.</title>
        <authorList>
            <person name="Adams T.M."/>
            <person name="Armitage A.D."/>
            <person name="Sobczyk M.K."/>
            <person name="Bates H.J."/>
            <person name="Dunwell J.M."/>
            <person name="Nellist C.F."/>
            <person name="Harrison R.J."/>
        </authorList>
    </citation>
    <scope>NUCLEOTIDE SEQUENCE [LARGE SCALE GENOMIC DNA]</scope>
    <source>
        <strain evidence="3 5">SCRP249</strain>
        <strain evidence="2 7">SCRP324</strain>
        <strain evidence="4 6">SCRP333</strain>
    </source>
</reference>
<evidence type="ECO:0000313" key="2">
    <source>
        <dbReference type="EMBL" id="KAE9016364.1"/>
    </source>
</evidence>
<organism evidence="2 7">
    <name type="scientific">Phytophthora rubi</name>
    <dbReference type="NCBI Taxonomy" id="129364"/>
    <lineage>
        <taxon>Eukaryota</taxon>
        <taxon>Sar</taxon>
        <taxon>Stramenopiles</taxon>
        <taxon>Oomycota</taxon>
        <taxon>Peronosporomycetes</taxon>
        <taxon>Peronosporales</taxon>
        <taxon>Peronosporaceae</taxon>
        <taxon>Phytophthora</taxon>
    </lineage>
</organism>
<evidence type="ECO:0000256" key="1">
    <source>
        <dbReference type="SAM" id="SignalP"/>
    </source>
</evidence>
<dbReference type="EMBL" id="QXFT01000925">
    <property type="protein sequence ID" value="KAE9333176.1"/>
    <property type="molecule type" value="Genomic_DNA"/>
</dbReference>
<evidence type="ECO:0000313" key="6">
    <source>
        <dbReference type="Proteomes" id="UP000434957"/>
    </source>
</evidence>
<evidence type="ECO:0008006" key="8">
    <source>
        <dbReference type="Google" id="ProtNLM"/>
    </source>
</evidence>
<evidence type="ECO:0000313" key="5">
    <source>
        <dbReference type="Proteomes" id="UP000429607"/>
    </source>
</evidence>
<dbReference type="AlphaFoldDB" id="A0A6A3LJN8"/>
<sequence>MHYSISAWRHCLRCKLLCVCQLSVNSCTKSLYCTIHMWAPHCGVLRNFSGKHGALSSACIAAGVWPRAKVDRGYTLKYYVAKSGLMYLVVPDPNGCTHTYAKLLSSPGQCPRHVTASFRWPRSSCGATCFLASRNGSSSKTCFIYSRSSF</sequence>
<protein>
    <recommendedName>
        <fullName evidence="8">Secreted protein</fullName>
    </recommendedName>
</protein>
<name>A0A6A3LJN8_9STRA</name>
<dbReference type="EMBL" id="QXFV01000882">
    <property type="protein sequence ID" value="KAE9022514.1"/>
    <property type="molecule type" value="Genomic_DNA"/>
</dbReference>
<accession>A0A6A3LJN8</accession>
<comment type="caution">
    <text evidence="2">The sequence shown here is derived from an EMBL/GenBank/DDBJ whole genome shotgun (WGS) entry which is preliminary data.</text>
</comment>
<evidence type="ECO:0000313" key="3">
    <source>
        <dbReference type="EMBL" id="KAE9022514.1"/>
    </source>
</evidence>
<feature type="chain" id="PRO_5036164988" description="Secreted protein" evidence="1">
    <location>
        <begin position="27"/>
        <end position="150"/>
    </location>
</feature>
<dbReference type="Proteomes" id="UP000434957">
    <property type="component" value="Unassembled WGS sequence"/>
</dbReference>
<dbReference type="EMBL" id="QXFU01000915">
    <property type="protein sequence ID" value="KAE9016364.1"/>
    <property type="molecule type" value="Genomic_DNA"/>
</dbReference>
<proteinExistence type="predicted"/>
<keyword evidence="6" id="KW-1185">Reference proteome</keyword>
<gene>
    <name evidence="3" type="ORF">PR001_g13132</name>
    <name evidence="2" type="ORF">PR002_g13681</name>
    <name evidence="4" type="ORF">PR003_g14151</name>
</gene>
<evidence type="ECO:0000313" key="4">
    <source>
        <dbReference type="EMBL" id="KAE9333176.1"/>
    </source>
</evidence>
<keyword evidence="1" id="KW-0732">Signal</keyword>
<evidence type="ECO:0000313" key="7">
    <source>
        <dbReference type="Proteomes" id="UP000435112"/>
    </source>
</evidence>
<feature type="signal peptide" evidence="1">
    <location>
        <begin position="1"/>
        <end position="26"/>
    </location>
</feature>